<dbReference type="SMART" id="SM01152">
    <property type="entry name" value="DUF167"/>
    <property type="match status" value="1"/>
</dbReference>
<accession>A0A8J3IEZ8</accession>
<gene>
    <name evidence="3" type="ORF">KSF_041870</name>
</gene>
<evidence type="ECO:0000313" key="4">
    <source>
        <dbReference type="Proteomes" id="UP000597444"/>
    </source>
</evidence>
<dbReference type="NCBIfam" id="TIGR00251">
    <property type="entry name" value="DUF167 family protein"/>
    <property type="match status" value="1"/>
</dbReference>
<comment type="caution">
    <text evidence="3">The sequence shown here is derived from an EMBL/GenBank/DDBJ whole genome shotgun (WGS) entry which is preliminary data.</text>
</comment>
<reference evidence="3" key="1">
    <citation type="submission" date="2020-10" db="EMBL/GenBank/DDBJ databases">
        <title>Taxonomic study of unclassified bacteria belonging to the class Ktedonobacteria.</title>
        <authorList>
            <person name="Yabe S."/>
            <person name="Wang C.M."/>
            <person name="Zheng Y."/>
            <person name="Sakai Y."/>
            <person name="Cavaletti L."/>
            <person name="Monciardini P."/>
            <person name="Donadio S."/>
        </authorList>
    </citation>
    <scope>NUCLEOTIDE SEQUENCE</scope>
    <source>
        <strain evidence="3">ID150040</strain>
    </source>
</reference>
<dbReference type="PANTHER" id="PTHR13420:SF7">
    <property type="entry name" value="UPF0235 PROTEIN C15ORF40"/>
    <property type="match status" value="1"/>
</dbReference>
<keyword evidence="4" id="KW-1185">Reference proteome</keyword>
<evidence type="ECO:0000313" key="3">
    <source>
        <dbReference type="EMBL" id="GHO94139.1"/>
    </source>
</evidence>
<dbReference type="SUPFAM" id="SSF69786">
    <property type="entry name" value="YggU-like"/>
    <property type="match status" value="1"/>
</dbReference>
<dbReference type="InterPro" id="IPR003746">
    <property type="entry name" value="DUF167"/>
</dbReference>
<dbReference type="Gene3D" id="3.30.1200.10">
    <property type="entry name" value="YggU-like"/>
    <property type="match status" value="1"/>
</dbReference>
<evidence type="ECO:0000256" key="1">
    <source>
        <dbReference type="ARBA" id="ARBA00010364"/>
    </source>
</evidence>
<name>A0A8J3IEZ8_9CHLR</name>
<dbReference type="PANTHER" id="PTHR13420">
    <property type="entry name" value="UPF0235 PROTEIN C15ORF40"/>
    <property type="match status" value="1"/>
</dbReference>
<dbReference type="RefSeq" id="WP_220204897.1">
    <property type="nucleotide sequence ID" value="NZ_BNJK01000001.1"/>
</dbReference>
<dbReference type="Proteomes" id="UP000597444">
    <property type="component" value="Unassembled WGS sequence"/>
</dbReference>
<dbReference type="EMBL" id="BNJK01000001">
    <property type="protein sequence ID" value="GHO94139.1"/>
    <property type="molecule type" value="Genomic_DNA"/>
</dbReference>
<proteinExistence type="inferred from homology"/>
<dbReference type="AlphaFoldDB" id="A0A8J3IEZ8"/>
<protein>
    <recommendedName>
        <fullName evidence="2">UPF0235 protein KSF_041870</fullName>
    </recommendedName>
</protein>
<dbReference type="Pfam" id="PF02594">
    <property type="entry name" value="DUF167"/>
    <property type="match status" value="1"/>
</dbReference>
<dbReference type="GO" id="GO:0005737">
    <property type="term" value="C:cytoplasm"/>
    <property type="evidence" value="ECO:0007669"/>
    <property type="project" value="TreeGrafter"/>
</dbReference>
<evidence type="ECO:0000256" key="2">
    <source>
        <dbReference type="HAMAP-Rule" id="MF_00634"/>
    </source>
</evidence>
<comment type="similarity">
    <text evidence="1 2">Belongs to the UPF0235 family.</text>
</comment>
<dbReference type="InterPro" id="IPR036591">
    <property type="entry name" value="YggU-like_sf"/>
</dbReference>
<sequence length="83" mass="9351">MRISVRVIPRSSKNTLEWDEGSIRARLTAAPVDGAANAALIELLSKWLDLPRRNIEIVRGATGRQKIIEISGMTLEEIEQRIR</sequence>
<dbReference type="HAMAP" id="MF_00634">
    <property type="entry name" value="UPF0235"/>
    <property type="match status" value="1"/>
</dbReference>
<organism evidence="3 4">
    <name type="scientific">Reticulibacter mediterranei</name>
    <dbReference type="NCBI Taxonomy" id="2778369"/>
    <lineage>
        <taxon>Bacteria</taxon>
        <taxon>Bacillati</taxon>
        <taxon>Chloroflexota</taxon>
        <taxon>Ktedonobacteria</taxon>
        <taxon>Ktedonobacterales</taxon>
        <taxon>Reticulibacteraceae</taxon>
        <taxon>Reticulibacter</taxon>
    </lineage>
</organism>